<dbReference type="InterPro" id="IPR007402">
    <property type="entry name" value="DUF455"/>
</dbReference>
<dbReference type="PANTHER" id="PTHR42782:SF4">
    <property type="entry name" value="DUF455 DOMAIN-CONTAINING PROTEIN"/>
    <property type="match status" value="1"/>
</dbReference>
<dbReference type="EMBL" id="LS483426">
    <property type="protein sequence ID" value="SQH23928.1"/>
    <property type="molecule type" value="Genomic_DNA"/>
</dbReference>
<dbReference type="PIRSF" id="PIRSF012318">
    <property type="entry name" value="UCP012318"/>
    <property type="match status" value="1"/>
</dbReference>
<dbReference type="RefSeq" id="WP_003787292.1">
    <property type="nucleotide sequence ID" value="NZ_CP091518.1"/>
</dbReference>
<organism evidence="1 2">
    <name type="scientific">Kingella kingae</name>
    <dbReference type="NCBI Taxonomy" id="504"/>
    <lineage>
        <taxon>Bacteria</taxon>
        <taxon>Pseudomonadati</taxon>
        <taxon>Pseudomonadota</taxon>
        <taxon>Betaproteobacteria</taxon>
        <taxon>Neisseriales</taxon>
        <taxon>Neisseriaceae</taxon>
        <taxon>Kingella</taxon>
    </lineage>
</organism>
<protein>
    <submittedName>
        <fullName evidence="1">Uncharacterized protein conserved in bacteria</fullName>
    </submittedName>
</protein>
<dbReference type="InterPro" id="IPR011197">
    <property type="entry name" value="UCP012318"/>
</dbReference>
<dbReference type="SUPFAM" id="SSF47240">
    <property type="entry name" value="Ferritin-like"/>
    <property type="match status" value="1"/>
</dbReference>
<proteinExistence type="predicted"/>
<evidence type="ECO:0000313" key="2">
    <source>
        <dbReference type="Proteomes" id="UP000248598"/>
    </source>
</evidence>
<dbReference type="PANTHER" id="PTHR42782">
    <property type="entry name" value="SI:CH73-314G15.3"/>
    <property type="match status" value="1"/>
</dbReference>
<name>A0AAX2J0P2_KINKI</name>
<dbReference type="InterPro" id="IPR009078">
    <property type="entry name" value="Ferritin-like_SF"/>
</dbReference>
<dbReference type="Proteomes" id="UP000248598">
    <property type="component" value="Chromosome 1"/>
</dbReference>
<dbReference type="AlphaFoldDB" id="A0AAX2J0P2"/>
<dbReference type="CDD" id="cd00657">
    <property type="entry name" value="Ferritin_like"/>
    <property type="match status" value="1"/>
</dbReference>
<gene>
    <name evidence="1" type="ORF">NCTC10529_00072</name>
</gene>
<dbReference type="Pfam" id="PF04305">
    <property type="entry name" value="DUF455"/>
    <property type="match status" value="1"/>
</dbReference>
<dbReference type="GeneID" id="93261407"/>
<sequence length="271" mass="31257">MQTLYSLLYQALTATDPDQKCAQTFAAYDYWCAGCLRESPEPESPIDVLIAGRPKRPILVPHTQVEQRKPSTPEGYAAMLHAIAHIEFNAINLALDVAYRFRTLPREFVGNWLGVAKEECEHFMLMRDRLREHGFDYGDFPAHAHLWDMAKHTAYDPLLRMALVPRVLEARGLDVTPAIRAKVAQRGDDATCDVLDIIYRDEVGHVKIGNRWYHYLCQQRGLEPLALFRQLLKQHDMFVFRGYVNLEARQRAGFSEFELSLLHDFEQAQKL</sequence>
<evidence type="ECO:0000313" key="1">
    <source>
        <dbReference type="EMBL" id="SQH23928.1"/>
    </source>
</evidence>
<reference evidence="1 2" key="1">
    <citation type="submission" date="2018-06" db="EMBL/GenBank/DDBJ databases">
        <authorList>
            <consortium name="Pathogen Informatics"/>
            <person name="Doyle S."/>
        </authorList>
    </citation>
    <scope>NUCLEOTIDE SEQUENCE [LARGE SCALE GENOMIC DNA]</scope>
    <source>
        <strain evidence="1 2">NCTC10529</strain>
    </source>
</reference>
<accession>A0AAX2J0P2</accession>